<name>A0ABR6EU31_9SPHI</name>
<evidence type="ECO:0000256" key="1">
    <source>
        <dbReference type="ARBA" id="ARBA00022448"/>
    </source>
</evidence>
<keyword evidence="1" id="KW-0813">Transport</keyword>
<keyword evidence="3" id="KW-1185">Reference proteome</keyword>
<organism evidence="2 3">
    <name type="scientific">Pedobacter gandavensis</name>
    <dbReference type="NCBI Taxonomy" id="2679963"/>
    <lineage>
        <taxon>Bacteria</taxon>
        <taxon>Pseudomonadati</taxon>
        <taxon>Bacteroidota</taxon>
        <taxon>Sphingobacteriia</taxon>
        <taxon>Sphingobacteriales</taxon>
        <taxon>Sphingobacteriaceae</taxon>
        <taxon>Pedobacter</taxon>
    </lineage>
</organism>
<dbReference type="Proteomes" id="UP000636110">
    <property type="component" value="Unassembled WGS sequence"/>
</dbReference>
<accession>A0ABR6EU31</accession>
<protein>
    <submittedName>
        <fullName evidence="2">Biotin/lipoyl-binding protein</fullName>
    </submittedName>
</protein>
<reference evidence="2 3" key="1">
    <citation type="submission" date="2019-11" db="EMBL/GenBank/DDBJ databases">
        <title>Description of Pedobacter sp. LMG 31462T.</title>
        <authorList>
            <person name="Carlier A."/>
            <person name="Qi S."/>
            <person name="Vandamme P."/>
        </authorList>
    </citation>
    <scope>NUCLEOTIDE SEQUENCE [LARGE SCALE GENOMIC DNA]</scope>
    <source>
        <strain evidence="2 3">LMG 31462</strain>
    </source>
</reference>
<evidence type="ECO:0000313" key="2">
    <source>
        <dbReference type="EMBL" id="MBB2148702.1"/>
    </source>
</evidence>
<dbReference type="RefSeq" id="WP_182954939.1">
    <property type="nucleotide sequence ID" value="NZ_WNXC01000001.1"/>
</dbReference>
<dbReference type="EMBL" id="WNXC01000001">
    <property type="protein sequence ID" value="MBB2148702.1"/>
    <property type="molecule type" value="Genomic_DNA"/>
</dbReference>
<sequence length="92" mass="10571">MEINSVGKVKAIPNFYATIASPFSGRLLRVFMKLGMKVSAGMPLFELSSPEFIEIQQRFFSTKAQLKKANLDLKRQTDLFKNDCLQLKIWKK</sequence>
<proteinExistence type="predicted"/>
<dbReference type="InterPro" id="IPR051909">
    <property type="entry name" value="MFP_Cation_Efflux"/>
</dbReference>
<dbReference type="Gene3D" id="2.40.50.100">
    <property type="match status" value="1"/>
</dbReference>
<dbReference type="PANTHER" id="PTHR30097:SF16">
    <property type="entry name" value="CATION EFFLUX SYSTEM (CZCB-LIKE)"/>
    <property type="match status" value="1"/>
</dbReference>
<evidence type="ECO:0000313" key="3">
    <source>
        <dbReference type="Proteomes" id="UP000636110"/>
    </source>
</evidence>
<dbReference type="SUPFAM" id="SSF111369">
    <property type="entry name" value="HlyD-like secretion proteins"/>
    <property type="match status" value="1"/>
</dbReference>
<dbReference type="PANTHER" id="PTHR30097">
    <property type="entry name" value="CATION EFFLUX SYSTEM PROTEIN CUSB"/>
    <property type="match status" value="1"/>
</dbReference>
<comment type="caution">
    <text evidence="2">The sequence shown here is derived from an EMBL/GenBank/DDBJ whole genome shotgun (WGS) entry which is preliminary data.</text>
</comment>
<gene>
    <name evidence="2" type="ORF">GM920_07240</name>
</gene>